<proteinExistence type="predicted"/>
<feature type="region of interest" description="Disordered" evidence="1">
    <location>
        <begin position="1"/>
        <end position="28"/>
    </location>
</feature>
<dbReference type="GO" id="GO:0010028">
    <property type="term" value="P:xanthophyll cycle"/>
    <property type="evidence" value="ECO:0007669"/>
    <property type="project" value="InterPro"/>
</dbReference>
<feature type="domain" description="VDE lipocalin" evidence="2">
    <location>
        <begin position="170"/>
        <end position="462"/>
    </location>
</feature>
<organism evidence="3">
    <name type="scientific">Chromera velia CCMP2878</name>
    <dbReference type="NCBI Taxonomy" id="1169474"/>
    <lineage>
        <taxon>Eukaryota</taxon>
        <taxon>Sar</taxon>
        <taxon>Alveolata</taxon>
        <taxon>Colpodellida</taxon>
        <taxon>Chromeraceae</taxon>
        <taxon>Chromera</taxon>
    </lineage>
</organism>
<dbReference type="Pfam" id="PF07137">
    <property type="entry name" value="VDE"/>
    <property type="match status" value="1"/>
</dbReference>
<feature type="region of interest" description="Disordered" evidence="1">
    <location>
        <begin position="717"/>
        <end position="736"/>
    </location>
</feature>
<dbReference type="Gene3D" id="2.40.128.20">
    <property type="match status" value="1"/>
</dbReference>
<dbReference type="EMBL" id="CDMZ01001372">
    <property type="protein sequence ID" value="CEM31614.1"/>
    <property type="molecule type" value="Genomic_DNA"/>
</dbReference>
<gene>
    <name evidence="3" type="ORF">Cvel_22627</name>
</gene>
<dbReference type="InterPro" id="IPR044682">
    <property type="entry name" value="VDE"/>
</dbReference>
<dbReference type="InterPro" id="IPR012674">
    <property type="entry name" value="Calycin"/>
</dbReference>
<evidence type="ECO:0000259" key="2">
    <source>
        <dbReference type="Pfam" id="PF07137"/>
    </source>
</evidence>
<evidence type="ECO:0000313" key="3">
    <source>
        <dbReference type="EMBL" id="CEM31614.1"/>
    </source>
</evidence>
<reference evidence="3" key="1">
    <citation type="submission" date="2014-11" db="EMBL/GenBank/DDBJ databases">
        <authorList>
            <person name="Otto D Thomas"/>
            <person name="Naeem Raeece"/>
        </authorList>
    </citation>
    <scope>NUCLEOTIDE SEQUENCE</scope>
</reference>
<sequence length="736" mass="78263">MAKRRRGLGFIGQSAGRRPSSRRVDATGAITSSAVPRVVDLFEVDAGPLSSLRAEIQESLPVGRGEGVSALETGDGEEREREEEGPWSAAVDGLRALSKGLSLVPLVLLSTAAALLLPSPDFLLSVAPSLSLADMGVEENYRARDFIPAAYADDELTKYAETNPVTVDPLCFLNKCYDTTKACMGDRSCTKGLTCLARCRGEGMCSTGCFARFGSPVLDDFLQCSLEKASCVNVPKDLGQPTWDPPEIGAPPVSYEAFNMDSMEGTWYKVLGLDSRYDCFQCQRNDFARNPKNPDKWDVDVTFVLPRKRGGGWQNIVREMAIPEIPTGGLQAGSPSVSSAVPQMNLLKGPFSPLPAHAAGETSIGKRSYRTTGSMFGLTFWENWYIVGDSQDPRWRWKLEGSDLPENQWKFVYYTGHTLQGNYKGAFVYMRTPEYDGRMTPTLKKVAEEAGLDLSKFCYIKNACFSSAAKNGQTPQGKPGQQQSSPFGGLLSPTFPMLSQQRVQVASSAGGVGVDSDSPTCVAKDASGRGMCASAVGSAAGGPSSSRSAGVGLLSSSSSSSVAGRAEEKRGTSASPGYDFTNIQFPLVSPFETLWNVLFRPGIERSISVAAQAAAAAESQVGGALPSLSGSMGVSVSPEEPAERWGLREFIRQELSDWLDDPATSAEWLLGQQTLLKPERGNMGGQGGLTPSSPQTVPSVSPAQAAGVGVGGGNGYEPMGVGDSSQLLGALKKGKW</sequence>
<dbReference type="PANTHER" id="PTHR33970:SF1">
    <property type="entry name" value="VIOLAXANTHIN DE-EPOXIDASE, CHLOROPLASTIC"/>
    <property type="match status" value="1"/>
</dbReference>
<dbReference type="SUPFAM" id="SSF50814">
    <property type="entry name" value="Lipocalins"/>
    <property type="match status" value="1"/>
</dbReference>
<dbReference type="VEuPathDB" id="CryptoDB:Cvel_22627"/>
<feature type="region of interest" description="Disordered" evidence="1">
    <location>
        <begin position="679"/>
        <end position="711"/>
    </location>
</feature>
<evidence type="ECO:0000256" key="1">
    <source>
        <dbReference type="SAM" id="MobiDB-lite"/>
    </source>
</evidence>
<feature type="region of interest" description="Disordered" evidence="1">
    <location>
        <begin position="470"/>
        <end position="491"/>
    </location>
</feature>
<dbReference type="GO" id="GO:0046422">
    <property type="term" value="F:violaxanthin de-epoxidase activity"/>
    <property type="evidence" value="ECO:0007669"/>
    <property type="project" value="InterPro"/>
</dbReference>
<feature type="region of interest" description="Disordered" evidence="1">
    <location>
        <begin position="63"/>
        <end position="87"/>
    </location>
</feature>
<feature type="compositionally biased region" description="Low complexity" evidence="1">
    <location>
        <begin position="690"/>
        <end position="702"/>
    </location>
</feature>
<dbReference type="AlphaFoldDB" id="A0A0G4GN37"/>
<protein>
    <recommendedName>
        <fullName evidence="2">VDE lipocalin domain-containing protein</fullName>
    </recommendedName>
</protein>
<feature type="region of interest" description="Disordered" evidence="1">
    <location>
        <begin position="534"/>
        <end position="575"/>
    </location>
</feature>
<dbReference type="PANTHER" id="PTHR33970">
    <property type="entry name" value="VIOLAXANTHIN DE-EPOXIDASE, CHLOROPLASTIC-RELATED"/>
    <property type="match status" value="1"/>
</dbReference>
<accession>A0A0G4GN37</accession>
<name>A0A0G4GN37_9ALVE</name>
<feature type="compositionally biased region" description="Low complexity" evidence="1">
    <location>
        <begin position="472"/>
        <end position="489"/>
    </location>
</feature>
<dbReference type="InterPro" id="IPR010788">
    <property type="entry name" value="VDE_dom"/>
</dbReference>
<feature type="compositionally biased region" description="Low complexity" evidence="1">
    <location>
        <begin position="534"/>
        <end position="564"/>
    </location>
</feature>